<dbReference type="InterPro" id="IPR050951">
    <property type="entry name" value="Retrovirus_Pol_polyprotein"/>
</dbReference>
<reference evidence="9" key="1">
    <citation type="submission" date="2021-03" db="EMBL/GenBank/DDBJ databases">
        <title>Draft genome sequence of rust myrtle Austropuccinia psidii MF-1, a brazilian biotype.</title>
        <authorList>
            <person name="Quecine M.C."/>
            <person name="Pachon D.M.R."/>
            <person name="Bonatelli M.L."/>
            <person name="Correr F.H."/>
            <person name="Franceschini L.M."/>
            <person name="Leite T.F."/>
            <person name="Margarido G.R.A."/>
            <person name="Almeida C.A."/>
            <person name="Ferrarezi J.A."/>
            <person name="Labate C.A."/>
        </authorList>
    </citation>
    <scope>NUCLEOTIDE SEQUENCE</scope>
    <source>
        <strain evidence="9">MF-1</strain>
    </source>
</reference>
<dbReference type="InterPro" id="IPR043502">
    <property type="entry name" value="DNA/RNA_pol_sf"/>
</dbReference>
<dbReference type="CDD" id="cd09274">
    <property type="entry name" value="RNase_HI_RT_Ty3"/>
    <property type="match status" value="1"/>
</dbReference>
<dbReference type="InterPro" id="IPR041373">
    <property type="entry name" value="RT_RNaseH"/>
</dbReference>
<comment type="caution">
    <text evidence="9">The sequence shown here is derived from an EMBL/GenBank/DDBJ whole genome shotgun (WGS) entry which is preliminary data.</text>
</comment>
<dbReference type="PANTHER" id="PTHR37984:SF5">
    <property type="entry name" value="PROTEIN NYNRIN-LIKE"/>
    <property type="match status" value="1"/>
</dbReference>
<dbReference type="Gene3D" id="3.10.10.10">
    <property type="entry name" value="HIV Type 1 Reverse Transcriptase, subunit A, domain 1"/>
    <property type="match status" value="1"/>
</dbReference>
<evidence type="ECO:0000259" key="7">
    <source>
        <dbReference type="Pfam" id="PF00078"/>
    </source>
</evidence>
<keyword evidence="1" id="KW-0808">Transferase</keyword>
<dbReference type="Pfam" id="PF17917">
    <property type="entry name" value="RT_RNaseH"/>
    <property type="match status" value="1"/>
</dbReference>
<keyword evidence="10" id="KW-1185">Reference proteome</keyword>
<sequence length="752" mass="85617">MESYSHLPQLRNGQLDFSKIQDAQLIKTKPNRGKGFKAGNSCIAEVVIDKKPTKNLLDPGAFCSCVGKSFLKTCVPNFEDHLLPIDGIKFNSASNPMEKLGIFKTNVIFPHINGNLRITVEFVVIENCSSTHFILGNNYLIMYRIGLHNNKDRYFTIGDNKPQKISFLPFKRQIKVSKVPPVSLELEIFKSERLNEAEISLHLTDSQKNELSAVSYNQKEAFASDKGPLGAIIGHEVDIIFNIEGPYPPLLRRPAYAASPKPREALEIHIKKLLDIGVIRNIGHNEEVEITTPLIVAWNNGKPRMVGDFIALNTYTVPYRYPIRKIQISLTQISQAVYITTMDALKGFHQNVVTPRARQYLRIFVHCEVYEYLRMPFGIKNAPSHFQRMINEIFPEELSEGWLIIYIDDIIFCSETWEEHMYRLSRVVTKIQSVNMKISLKKCHFGFKELKALGNVVSGLSLGIDKNKVAAVFLTPMPQNKKEIQSSLGFAGYYRKHIKDFESIARPLYKLCDKDTVFLMTVDRVKAFESLRQALTTAPLLLILDFKLPFKLYIDASGDGLGAALHQVQIINDKPVEGLICFISRQIKPAEATYGGSQMELLCLVCTLEKLNYFMEGCGFEVITYCTTVKSLLNMKTPNWNMLRWQIAIQEYRGNMTIVHKDGNIHKIADGLSRWTEPNNIDNPAYVPEEASPQIPIEGISVTELNTTFSEEVRNSYTKDRNWSILCQLLTKDCKENSLIHALDEIWRKSYD</sequence>
<name>A0A9Q3PAW2_9BASI</name>
<dbReference type="CDD" id="cd01647">
    <property type="entry name" value="RT_LTR"/>
    <property type="match status" value="1"/>
</dbReference>
<protein>
    <recommendedName>
        <fullName evidence="11">Reverse transcriptase domain-containing protein</fullName>
    </recommendedName>
</protein>
<keyword evidence="4" id="KW-0255">Endonuclease</keyword>
<dbReference type="Proteomes" id="UP000765509">
    <property type="component" value="Unassembled WGS sequence"/>
</dbReference>
<keyword evidence="3" id="KW-0540">Nuclease</keyword>
<dbReference type="GO" id="GO:0004519">
    <property type="term" value="F:endonuclease activity"/>
    <property type="evidence" value="ECO:0007669"/>
    <property type="project" value="UniProtKB-KW"/>
</dbReference>
<dbReference type="GO" id="GO:0003964">
    <property type="term" value="F:RNA-directed DNA polymerase activity"/>
    <property type="evidence" value="ECO:0007669"/>
    <property type="project" value="UniProtKB-KW"/>
</dbReference>
<evidence type="ECO:0000256" key="2">
    <source>
        <dbReference type="ARBA" id="ARBA00022695"/>
    </source>
</evidence>
<organism evidence="9 10">
    <name type="scientific">Austropuccinia psidii MF-1</name>
    <dbReference type="NCBI Taxonomy" id="1389203"/>
    <lineage>
        <taxon>Eukaryota</taxon>
        <taxon>Fungi</taxon>
        <taxon>Dikarya</taxon>
        <taxon>Basidiomycota</taxon>
        <taxon>Pucciniomycotina</taxon>
        <taxon>Pucciniomycetes</taxon>
        <taxon>Pucciniales</taxon>
        <taxon>Sphaerophragmiaceae</taxon>
        <taxon>Austropuccinia</taxon>
    </lineage>
</organism>
<evidence type="ECO:0000313" key="9">
    <source>
        <dbReference type="EMBL" id="MBW0554525.1"/>
    </source>
</evidence>
<dbReference type="FunFam" id="3.30.70.270:FF:000020">
    <property type="entry name" value="Transposon Tf2-6 polyprotein-like Protein"/>
    <property type="match status" value="1"/>
</dbReference>
<evidence type="ECO:0008006" key="11">
    <source>
        <dbReference type="Google" id="ProtNLM"/>
    </source>
</evidence>
<keyword evidence="5" id="KW-0378">Hydrolase</keyword>
<evidence type="ECO:0000256" key="4">
    <source>
        <dbReference type="ARBA" id="ARBA00022759"/>
    </source>
</evidence>
<dbReference type="GO" id="GO:0016787">
    <property type="term" value="F:hydrolase activity"/>
    <property type="evidence" value="ECO:0007669"/>
    <property type="project" value="UniProtKB-KW"/>
</dbReference>
<evidence type="ECO:0000259" key="8">
    <source>
        <dbReference type="Pfam" id="PF17917"/>
    </source>
</evidence>
<evidence type="ECO:0000256" key="1">
    <source>
        <dbReference type="ARBA" id="ARBA00022679"/>
    </source>
</evidence>
<evidence type="ECO:0000313" key="10">
    <source>
        <dbReference type="Proteomes" id="UP000765509"/>
    </source>
</evidence>
<dbReference type="AlphaFoldDB" id="A0A9Q3PAW2"/>
<dbReference type="EMBL" id="AVOT02061238">
    <property type="protein sequence ID" value="MBW0554525.1"/>
    <property type="molecule type" value="Genomic_DNA"/>
</dbReference>
<evidence type="ECO:0000256" key="6">
    <source>
        <dbReference type="ARBA" id="ARBA00022918"/>
    </source>
</evidence>
<proteinExistence type="predicted"/>
<keyword evidence="6" id="KW-0695">RNA-directed DNA polymerase</keyword>
<evidence type="ECO:0000256" key="3">
    <source>
        <dbReference type="ARBA" id="ARBA00022722"/>
    </source>
</evidence>
<accession>A0A9Q3PAW2</accession>
<dbReference type="Pfam" id="PF00078">
    <property type="entry name" value="RVT_1"/>
    <property type="match status" value="1"/>
</dbReference>
<gene>
    <name evidence="9" type="ORF">O181_094240</name>
</gene>
<dbReference type="InterPro" id="IPR000477">
    <property type="entry name" value="RT_dom"/>
</dbReference>
<dbReference type="SUPFAM" id="SSF56672">
    <property type="entry name" value="DNA/RNA polymerases"/>
    <property type="match status" value="1"/>
</dbReference>
<evidence type="ECO:0000256" key="5">
    <source>
        <dbReference type="ARBA" id="ARBA00022801"/>
    </source>
</evidence>
<feature type="domain" description="Reverse transcriptase RNase H-like" evidence="8">
    <location>
        <begin position="545"/>
        <end position="652"/>
    </location>
</feature>
<feature type="domain" description="Reverse transcriptase" evidence="7">
    <location>
        <begin position="301"/>
        <end position="454"/>
    </location>
</feature>
<dbReference type="Gene3D" id="3.30.70.270">
    <property type="match status" value="2"/>
</dbReference>
<dbReference type="PANTHER" id="PTHR37984">
    <property type="entry name" value="PROTEIN CBG26694"/>
    <property type="match status" value="1"/>
</dbReference>
<keyword evidence="2" id="KW-0548">Nucleotidyltransferase</keyword>
<dbReference type="InterPro" id="IPR043128">
    <property type="entry name" value="Rev_trsase/Diguanyl_cyclase"/>
</dbReference>